<dbReference type="AlphaFoldDB" id="A0A1I8F5W7"/>
<accession>A0A1I8F5W7</accession>
<protein>
    <submittedName>
        <fullName evidence="2">Uncharacterized protein</fullName>
    </submittedName>
</protein>
<reference evidence="2" key="1">
    <citation type="submission" date="2016-11" db="UniProtKB">
        <authorList>
            <consortium name="WormBaseParasite"/>
        </authorList>
    </citation>
    <scope>IDENTIFICATION</scope>
</reference>
<proteinExistence type="predicted"/>
<dbReference type="Proteomes" id="UP000095280">
    <property type="component" value="Unplaced"/>
</dbReference>
<organism evidence="1 2">
    <name type="scientific">Macrostomum lignano</name>
    <dbReference type="NCBI Taxonomy" id="282301"/>
    <lineage>
        <taxon>Eukaryota</taxon>
        <taxon>Metazoa</taxon>
        <taxon>Spiralia</taxon>
        <taxon>Lophotrochozoa</taxon>
        <taxon>Platyhelminthes</taxon>
        <taxon>Rhabditophora</taxon>
        <taxon>Macrostomorpha</taxon>
        <taxon>Macrostomida</taxon>
        <taxon>Macrostomidae</taxon>
        <taxon>Macrostomum</taxon>
    </lineage>
</organism>
<name>A0A1I8F5W7_9PLAT</name>
<evidence type="ECO:0000313" key="2">
    <source>
        <dbReference type="WBParaSite" id="maker-unitig_20449-snap-gene-0.2-mRNA-1"/>
    </source>
</evidence>
<evidence type="ECO:0000313" key="1">
    <source>
        <dbReference type="Proteomes" id="UP000095280"/>
    </source>
</evidence>
<keyword evidence="1" id="KW-1185">Reference proteome</keyword>
<sequence length="16" mass="1692">MNSGVNSRNCGICAYC</sequence>
<dbReference type="WBParaSite" id="maker-unitig_20449-snap-gene-0.2-mRNA-1">
    <property type="protein sequence ID" value="maker-unitig_20449-snap-gene-0.2-mRNA-1"/>
    <property type="gene ID" value="maker-unitig_20449-snap-gene-0.2"/>
</dbReference>